<dbReference type="SUPFAM" id="SSF47576">
    <property type="entry name" value="Calponin-homology domain, CH-domain"/>
    <property type="match status" value="1"/>
</dbReference>
<evidence type="ECO:0000313" key="2">
    <source>
        <dbReference type="RefSeq" id="XP_028145846.1"/>
    </source>
</evidence>
<organism evidence="3">
    <name type="scientific">Diabrotica virgifera virgifera</name>
    <name type="common">western corn rootworm</name>
    <dbReference type="NCBI Taxonomy" id="50390"/>
    <lineage>
        <taxon>Eukaryota</taxon>
        <taxon>Metazoa</taxon>
        <taxon>Ecdysozoa</taxon>
        <taxon>Arthropoda</taxon>
        <taxon>Hexapoda</taxon>
        <taxon>Insecta</taxon>
        <taxon>Pterygota</taxon>
        <taxon>Neoptera</taxon>
        <taxon>Endopterygota</taxon>
        <taxon>Coleoptera</taxon>
        <taxon>Polyphaga</taxon>
        <taxon>Cucujiformia</taxon>
        <taxon>Chrysomeloidea</taxon>
        <taxon>Chrysomelidae</taxon>
        <taxon>Galerucinae</taxon>
        <taxon>Diabroticina</taxon>
        <taxon>Diabroticites</taxon>
        <taxon>Diabrotica</taxon>
    </lineage>
</organism>
<dbReference type="RefSeq" id="XP_028145846.1">
    <property type="nucleotide sequence ID" value="XM_028290045.1"/>
</dbReference>
<gene>
    <name evidence="1 2 3" type="primary">LOC114339394</name>
</gene>
<dbReference type="PROSITE" id="PS00019">
    <property type="entry name" value="ACTININ_1"/>
    <property type="match status" value="1"/>
</dbReference>
<dbReference type="AlphaFoldDB" id="A0A6P7GIS4"/>
<dbReference type="InterPro" id="IPR001589">
    <property type="entry name" value="Actinin_actin-bd_CS"/>
</dbReference>
<dbReference type="Gene3D" id="1.10.418.10">
    <property type="entry name" value="Calponin-like domain"/>
    <property type="match status" value="1"/>
</dbReference>
<evidence type="ECO:0000313" key="3">
    <source>
        <dbReference type="RefSeq" id="XP_028145847.1"/>
    </source>
</evidence>
<accession>A0A6P7GIS4</accession>
<evidence type="ECO:0000313" key="1">
    <source>
        <dbReference type="RefSeq" id="XP_028145845.1"/>
    </source>
</evidence>
<sequence length="114" mass="13780">MSTQNYYKEKLGFDPKEGSYYDAPPEKYRKTDEKPHGYEENLTKFKGTIWDLFIESLEDERDAVQKKTFTKWVNKHLKKVRNTKPIVILLLITFCKRHVIRLPYMYTYQSICYV</sequence>
<dbReference type="RefSeq" id="XP_028145847.1">
    <property type="nucleotide sequence ID" value="XM_028290046.1"/>
</dbReference>
<proteinExistence type="predicted"/>
<name>A0A6P7GIS4_DIAVI</name>
<reference evidence="1 2" key="1">
    <citation type="submission" date="2025-04" db="UniProtKB">
        <authorList>
            <consortium name="RefSeq"/>
        </authorList>
    </citation>
    <scope>IDENTIFICATION</scope>
    <source>
        <tissue evidence="1 2">Whole insect</tissue>
    </source>
</reference>
<protein>
    <submittedName>
        <fullName evidence="1 2">Plectin-like isoform X1</fullName>
    </submittedName>
</protein>
<dbReference type="RefSeq" id="XP_028145845.1">
    <property type="nucleotide sequence ID" value="XM_028290044.1"/>
</dbReference>
<dbReference type="InterPro" id="IPR036872">
    <property type="entry name" value="CH_dom_sf"/>
</dbReference>